<proteinExistence type="predicted"/>
<dbReference type="EMBL" id="BAAAFE010000009">
    <property type="protein sequence ID" value="GAA0866714.1"/>
    <property type="molecule type" value="Genomic_DNA"/>
</dbReference>
<gene>
    <name evidence="3" type="ORF">GCM10009115_30960</name>
</gene>
<dbReference type="Proteomes" id="UP001500738">
    <property type="component" value="Unassembled WGS sequence"/>
</dbReference>
<dbReference type="InterPro" id="IPR027417">
    <property type="entry name" value="P-loop_NTPase"/>
</dbReference>
<sequence>MAFKSEVRDTIINSLLEKARERNYGKYLPRLTLRNLRGFKDEPISFDFPVTALIGPNGGGKTTVLGAAGIIYRDIPPRMFFAKSGKYDAGMQDWSIEYEVTDRENSPKAAVQRTASFKSLKWNRDAMSREVLVFGVSRTVPASERKELLRCTARKFVVPDSRVTALSESAATAISRVLGKDVSGFRQLKIAQNLDVTLLTGRTKADVEYSEFHFGAGESSVIRMISAIEAAGENAIVLIEEIENGLHPVATIRLVEYLIDAANRKKVQVIFTTHSNEALLPLPDKAVWAMTSDKAFQGKLDVKSLRAITGQIETDSVIFVEDAFAKIWIESILRCGDLPADHFEVHPMAGDGTAVAMNRYHNKNPSIKVPSLCFIDGDSKQHENEQEKVYRLPGESPEAYIFDQCMEKWSEIGGKLAVTMLQKFEDNEKVEEICRTVRTTNHDPHLLFAQVGEKLGLVPAQTVAQAFCAQWAQSNPQIVAEFLTKLKGES</sequence>
<evidence type="ECO:0000313" key="4">
    <source>
        <dbReference type="Proteomes" id="UP001500738"/>
    </source>
</evidence>
<feature type="domain" description="ATPase AAA-type core" evidence="1">
    <location>
        <begin position="186"/>
        <end position="278"/>
    </location>
</feature>
<evidence type="ECO:0000259" key="1">
    <source>
        <dbReference type="Pfam" id="PF13304"/>
    </source>
</evidence>
<organism evidence="3 4">
    <name type="scientific">Sphingopyxis soli</name>
    <dbReference type="NCBI Taxonomy" id="592051"/>
    <lineage>
        <taxon>Bacteria</taxon>
        <taxon>Pseudomonadati</taxon>
        <taxon>Pseudomonadota</taxon>
        <taxon>Alphaproteobacteria</taxon>
        <taxon>Sphingomonadales</taxon>
        <taxon>Sphingomonadaceae</taxon>
        <taxon>Sphingopyxis</taxon>
    </lineage>
</organism>
<dbReference type="RefSeq" id="WP_215350619.1">
    <property type="nucleotide sequence ID" value="NZ_BAAAFE010000009.1"/>
</dbReference>
<dbReference type="InterPro" id="IPR038729">
    <property type="entry name" value="Rad50/SbcC_AAA"/>
</dbReference>
<feature type="domain" description="Rad50/SbcC-type AAA" evidence="2">
    <location>
        <begin position="30"/>
        <end position="65"/>
    </location>
</feature>
<evidence type="ECO:0008006" key="5">
    <source>
        <dbReference type="Google" id="ProtNLM"/>
    </source>
</evidence>
<comment type="caution">
    <text evidence="3">The sequence shown here is derived from an EMBL/GenBank/DDBJ whole genome shotgun (WGS) entry which is preliminary data.</text>
</comment>
<dbReference type="CDD" id="cd00267">
    <property type="entry name" value="ABC_ATPase"/>
    <property type="match status" value="1"/>
</dbReference>
<evidence type="ECO:0000259" key="2">
    <source>
        <dbReference type="Pfam" id="PF13476"/>
    </source>
</evidence>
<dbReference type="PANTHER" id="PTHR43581">
    <property type="entry name" value="ATP/GTP PHOSPHATASE"/>
    <property type="match status" value="1"/>
</dbReference>
<dbReference type="PANTHER" id="PTHR43581:SF3">
    <property type="entry name" value="AAA+ ATPASE DOMAIN-CONTAINING PROTEIN"/>
    <property type="match status" value="1"/>
</dbReference>
<keyword evidence="4" id="KW-1185">Reference proteome</keyword>
<reference evidence="4" key="1">
    <citation type="journal article" date="2019" name="Int. J. Syst. Evol. Microbiol.">
        <title>The Global Catalogue of Microorganisms (GCM) 10K type strain sequencing project: providing services to taxonomists for standard genome sequencing and annotation.</title>
        <authorList>
            <consortium name="The Broad Institute Genomics Platform"/>
            <consortium name="The Broad Institute Genome Sequencing Center for Infectious Disease"/>
            <person name="Wu L."/>
            <person name="Ma J."/>
        </authorList>
    </citation>
    <scope>NUCLEOTIDE SEQUENCE [LARGE SCALE GENOMIC DNA]</scope>
    <source>
        <strain evidence="4">JCM 15910</strain>
    </source>
</reference>
<dbReference type="SUPFAM" id="SSF52540">
    <property type="entry name" value="P-loop containing nucleoside triphosphate hydrolases"/>
    <property type="match status" value="1"/>
</dbReference>
<dbReference type="InterPro" id="IPR003959">
    <property type="entry name" value="ATPase_AAA_core"/>
</dbReference>
<accession>A0ABP3XRH8</accession>
<dbReference type="InterPro" id="IPR051396">
    <property type="entry name" value="Bact_Antivir_Def_Nuclease"/>
</dbReference>
<protein>
    <recommendedName>
        <fullName evidence="5">AAA+ ATPase domain-containing protein</fullName>
    </recommendedName>
</protein>
<dbReference type="Gene3D" id="3.40.50.300">
    <property type="entry name" value="P-loop containing nucleotide triphosphate hydrolases"/>
    <property type="match status" value="1"/>
</dbReference>
<evidence type="ECO:0000313" key="3">
    <source>
        <dbReference type="EMBL" id="GAA0866714.1"/>
    </source>
</evidence>
<dbReference type="Pfam" id="PF13476">
    <property type="entry name" value="AAA_23"/>
    <property type="match status" value="1"/>
</dbReference>
<dbReference type="Pfam" id="PF13304">
    <property type="entry name" value="AAA_21"/>
    <property type="match status" value="1"/>
</dbReference>
<name>A0ABP3XRH8_9SPHN</name>